<organism evidence="14 15">
    <name type="scientific">Lactuca virosa</name>
    <dbReference type="NCBI Taxonomy" id="75947"/>
    <lineage>
        <taxon>Eukaryota</taxon>
        <taxon>Viridiplantae</taxon>
        <taxon>Streptophyta</taxon>
        <taxon>Embryophyta</taxon>
        <taxon>Tracheophyta</taxon>
        <taxon>Spermatophyta</taxon>
        <taxon>Magnoliopsida</taxon>
        <taxon>eudicotyledons</taxon>
        <taxon>Gunneridae</taxon>
        <taxon>Pentapetalae</taxon>
        <taxon>asterids</taxon>
        <taxon>campanulids</taxon>
        <taxon>Asterales</taxon>
        <taxon>Asteraceae</taxon>
        <taxon>Cichorioideae</taxon>
        <taxon>Cichorieae</taxon>
        <taxon>Lactucinae</taxon>
        <taxon>Lactuca</taxon>
    </lineage>
</organism>
<evidence type="ECO:0000256" key="11">
    <source>
        <dbReference type="ARBA" id="ARBA00022989"/>
    </source>
</evidence>
<comment type="caution">
    <text evidence="14">The sequence shown here is derived from an EMBL/GenBank/DDBJ whole genome shotgun (WGS) entry which is preliminary data.</text>
</comment>
<keyword evidence="11" id="KW-1133">Transmembrane helix</keyword>
<comment type="similarity">
    <text evidence="5">Belongs to the STT3 family.</text>
</comment>
<keyword evidence="9" id="KW-0479">Metal-binding</keyword>
<evidence type="ECO:0000256" key="6">
    <source>
        <dbReference type="ARBA" id="ARBA00022676"/>
    </source>
</evidence>
<dbReference type="GO" id="GO:0004576">
    <property type="term" value="F:oligosaccharyl transferase activity"/>
    <property type="evidence" value="ECO:0007669"/>
    <property type="project" value="InterPro"/>
</dbReference>
<comment type="cofactor">
    <cofactor evidence="1">
        <name>Mn(2+)</name>
        <dbReference type="ChEBI" id="CHEBI:29035"/>
    </cofactor>
</comment>
<keyword evidence="6" id="KW-0328">Glycosyltransferase</keyword>
<name>A0AAU9PQX7_9ASTR</name>
<proteinExistence type="inferred from homology"/>
<keyword evidence="15" id="KW-1185">Reference proteome</keyword>
<dbReference type="PANTHER" id="PTHR13872">
    <property type="entry name" value="DOLICHYL-DIPHOSPHOOLIGOSACCHARIDE--PROTEIN GLYCOSYLTRANSFERASE SUBUNIT"/>
    <property type="match status" value="1"/>
</dbReference>
<keyword evidence="10" id="KW-0460">Magnesium</keyword>
<dbReference type="InterPro" id="IPR003674">
    <property type="entry name" value="Oligo_trans_STT3"/>
</dbReference>
<evidence type="ECO:0000256" key="1">
    <source>
        <dbReference type="ARBA" id="ARBA00001936"/>
    </source>
</evidence>
<evidence type="ECO:0000256" key="5">
    <source>
        <dbReference type="ARBA" id="ARBA00010810"/>
    </source>
</evidence>
<evidence type="ECO:0000256" key="12">
    <source>
        <dbReference type="ARBA" id="ARBA00023136"/>
    </source>
</evidence>
<keyword evidence="8" id="KW-0812">Transmembrane</keyword>
<sequence>MLHITAQGKVGRKVLADISNSQGNLQKNEAFNGSKSGKVKMEKVAYSQRLQMLQNQGMRVLYQANFQWEHVLEARENVECHITQGRGDDINKFLWMVRIGGGVFPHIKEPDYLRDGQYRIDSHATPTMINYHIFQASISEYVQIYGNPTFWNRCLPLIKNDDKMIQAEGGVDALSEDELHEDC</sequence>
<dbReference type="GO" id="GO:0046872">
    <property type="term" value="F:metal ion binding"/>
    <property type="evidence" value="ECO:0007669"/>
    <property type="project" value="UniProtKB-KW"/>
</dbReference>
<evidence type="ECO:0000256" key="3">
    <source>
        <dbReference type="ARBA" id="ARBA00004127"/>
    </source>
</evidence>
<evidence type="ECO:0000256" key="8">
    <source>
        <dbReference type="ARBA" id="ARBA00022692"/>
    </source>
</evidence>
<evidence type="ECO:0000313" key="15">
    <source>
        <dbReference type="Proteomes" id="UP001157418"/>
    </source>
</evidence>
<keyword evidence="7" id="KW-0808">Transferase</keyword>
<evidence type="ECO:0000256" key="9">
    <source>
        <dbReference type="ARBA" id="ARBA00022723"/>
    </source>
</evidence>
<dbReference type="PANTHER" id="PTHR13872:SF48">
    <property type="entry name" value="DOLICHYL-DIPHOSPHOOLIGOSACCHARIDE--PROTEIN GLYCOSYLTRANSFERASE SUBUNIT STT3A"/>
    <property type="match status" value="1"/>
</dbReference>
<dbReference type="GO" id="GO:0016020">
    <property type="term" value="C:membrane"/>
    <property type="evidence" value="ECO:0007669"/>
    <property type="project" value="InterPro"/>
</dbReference>
<dbReference type="EMBL" id="CAKMRJ010005745">
    <property type="protein sequence ID" value="CAH1451920.1"/>
    <property type="molecule type" value="Genomic_DNA"/>
</dbReference>
<evidence type="ECO:0000256" key="4">
    <source>
        <dbReference type="ARBA" id="ARBA00004922"/>
    </source>
</evidence>
<evidence type="ECO:0000256" key="7">
    <source>
        <dbReference type="ARBA" id="ARBA00022679"/>
    </source>
</evidence>
<accession>A0AAU9PQX7</accession>
<evidence type="ECO:0000256" key="2">
    <source>
        <dbReference type="ARBA" id="ARBA00001946"/>
    </source>
</evidence>
<dbReference type="AlphaFoldDB" id="A0AAU9PQX7"/>
<protein>
    <recommendedName>
        <fullName evidence="16">Helitron helicase-like domain-containing protein</fullName>
    </recommendedName>
</protein>
<evidence type="ECO:0000256" key="13">
    <source>
        <dbReference type="ARBA" id="ARBA00023211"/>
    </source>
</evidence>
<comment type="subcellular location">
    <subcellularLocation>
        <location evidence="3">Endomembrane system</location>
        <topology evidence="3">Multi-pass membrane protein</topology>
    </subcellularLocation>
</comment>
<evidence type="ECO:0008006" key="16">
    <source>
        <dbReference type="Google" id="ProtNLM"/>
    </source>
</evidence>
<evidence type="ECO:0000313" key="14">
    <source>
        <dbReference type="EMBL" id="CAH1451920.1"/>
    </source>
</evidence>
<dbReference type="Proteomes" id="UP001157418">
    <property type="component" value="Unassembled WGS sequence"/>
</dbReference>
<gene>
    <name evidence="14" type="ORF">LVIROSA_LOCUS37249</name>
</gene>
<evidence type="ECO:0000256" key="10">
    <source>
        <dbReference type="ARBA" id="ARBA00022842"/>
    </source>
</evidence>
<keyword evidence="12" id="KW-0472">Membrane</keyword>
<keyword evidence="13" id="KW-0464">Manganese</keyword>
<comment type="cofactor">
    <cofactor evidence="2">
        <name>Mg(2+)</name>
        <dbReference type="ChEBI" id="CHEBI:18420"/>
    </cofactor>
</comment>
<dbReference type="GO" id="GO:0012505">
    <property type="term" value="C:endomembrane system"/>
    <property type="evidence" value="ECO:0007669"/>
    <property type="project" value="UniProtKB-SubCell"/>
</dbReference>
<comment type="pathway">
    <text evidence="4">Protein modification; protein glycosylation.</text>
</comment>
<reference evidence="14 15" key="1">
    <citation type="submission" date="2022-01" db="EMBL/GenBank/DDBJ databases">
        <authorList>
            <person name="Xiong W."/>
            <person name="Schranz E."/>
        </authorList>
    </citation>
    <scope>NUCLEOTIDE SEQUENCE [LARGE SCALE GENOMIC DNA]</scope>
</reference>